<reference evidence="2" key="2">
    <citation type="journal article" date="2021" name="Microbiome">
        <title>Successional dynamics and alternative stable states in a saline activated sludge microbial community over 9 years.</title>
        <authorList>
            <person name="Wang Y."/>
            <person name="Ye J."/>
            <person name="Ju F."/>
            <person name="Liu L."/>
            <person name="Boyd J.A."/>
            <person name="Deng Y."/>
            <person name="Parks D.H."/>
            <person name="Jiang X."/>
            <person name="Yin X."/>
            <person name="Woodcroft B.J."/>
            <person name="Tyson G.W."/>
            <person name="Hugenholtz P."/>
            <person name="Polz M.F."/>
            <person name="Zhang T."/>
        </authorList>
    </citation>
    <scope>NUCLEOTIDE SEQUENCE</scope>
    <source>
        <strain evidence="2">HKST-UBA01</strain>
    </source>
</reference>
<proteinExistence type="predicted"/>
<dbReference type="Proteomes" id="UP000697710">
    <property type="component" value="Unassembled WGS sequence"/>
</dbReference>
<feature type="domain" description="DUF218" evidence="1">
    <location>
        <begin position="49"/>
        <end position="181"/>
    </location>
</feature>
<dbReference type="GO" id="GO:0005886">
    <property type="term" value="C:plasma membrane"/>
    <property type="evidence" value="ECO:0007669"/>
    <property type="project" value="TreeGrafter"/>
</dbReference>
<dbReference type="InterPro" id="IPR051599">
    <property type="entry name" value="Cell_Envelope_Assoc"/>
</dbReference>
<evidence type="ECO:0000259" key="1">
    <source>
        <dbReference type="Pfam" id="PF02698"/>
    </source>
</evidence>
<dbReference type="InterPro" id="IPR003848">
    <property type="entry name" value="DUF218"/>
</dbReference>
<dbReference type="EMBL" id="JAGQHR010000212">
    <property type="protein sequence ID" value="MCA9727678.1"/>
    <property type="molecule type" value="Genomic_DNA"/>
</dbReference>
<dbReference type="Gene3D" id="3.40.50.620">
    <property type="entry name" value="HUPs"/>
    <property type="match status" value="1"/>
</dbReference>
<sequence length="216" mass="24072">MGRKTRKAWIWILTILGALVLLRLLASPMLNAYANWLIVEDPFEHTDATITLSGAEGERLAAAIQLFRADKTDRLVIVGPDAPFLKVYSGEDSLSQGEAKRRIAVKKGVPDSLVTLVLGAQSTHDEATTAIAAARENGWTSLTVVTSPLHTRRARATFRKVFEGSGISIAVYHLPIERSSQNPDHWWHRENDTMAVLTESIKIGFYAYRYGIWPWS</sequence>
<gene>
    <name evidence="2" type="ORF">KC729_08340</name>
</gene>
<dbReference type="InterPro" id="IPR014729">
    <property type="entry name" value="Rossmann-like_a/b/a_fold"/>
</dbReference>
<organism evidence="2 3">
    <name type="scientific">Eiseniibacteriota bacterium</name>
    <dbReference type="NCBI Taxonomy" id="2212470"/>
    <lineage>
        <taxon>Bacteria</taxon>
        <taxon>Candidatus Eiseniibacteriota</taxon>
    </lineage>
</organism>
<accession>A0A956RP19</accession>
<dbReference type="AlphaFoldDB" id="A0A956RP19"/>
<evidence type="ECO:0000313" key="3">
    <source>
        <dbReference type="Proteomes" id="UP000697710"/>
    </source>
</evidence>
<dbReference type="PANTHER" id="PTHR30336">
    <property type="entry name" value="INNER MEMBRANE PROTEIN, PROBABLE PERMEASE"/>
    <property type="match status" value="1"/>
</dbReference>
<dbReference type="Pfam" id="PF02698">
    <property type="entry name" value="DUF218"/>
    <property type="match status" value="1"/>
</dbReference>
<evidence type="ECO:0000313" key="2">
    <source>
        <dbReference type="EMBL" id="MCA9727678.1"/>
    </source>
</evidence>
<dbReference type="PANTHER" id="PTHR30336:SF20">
    <property type="entry name" value="DUF218 DOMAIN-CONTAINING PROTEIN"/>
    <property type="match status" value="1"/>
</dbReference>
<reference evidence="2" key="1">
    <citation type="submission" date="2020-04" db="EMBL/GenBank/DDBJ databases">
        <authorList>
            <person name="Zhang T."/>
        </authorList>
    </citation>
    <scope>NUCLEOTIDE SEQUENCE</scope>
    <source>
        <strain evidence="2">HKST-UBA01</strain>
    </source>
</reference>
<comment type="caution">
    <text evidence="2">The sequence shown here is derived from an EMBL/GenBank/DDBJ whole genome shotgun (WGS) entry which is preliminary data.</text>
</comment>
<dbReference type="CDD" id="cd06259">
    <property type="entry name" value="YdcF-like"/>
    <property type="match status" value="1"/>
</dbReference>
<protein>
    <submittedName>
        <fullName evidence="2">YdcF family protein</fullName>
    </submittedName>
</protein>
<name>A0A956RP19_UNCEI</name>